<reference evidence="3" key="1">
    <citation type="submission" date="2015-10" db="EMBL/GenBank/DDBJ databases">
        <title>Complete Genome Sequence of Aeromonas schubertii strain WL1483.</title>
        <authorList>
            <person name="Liu L."/>
        </authorList>
    </citation>
    <scope>NUCLEOTIDE SEQUENCE [LARGE SCALE GENOMIC DNA]</scope>
    <source>
        <strain evidence="3">WL1483</strain>
    </source>
</reference>
<dbReference type="InterPro" id="IPR006481">
    <property type="entry name" value="Phage_lambda_GpS_holin"/>
</dbReference>
<keyword evidence="1" id="KW-1133">Transmembrane helix</keyword>
<reference evidence="2 3" key="2">
    <citation type="journal article" date="2016" name="Genome Announc.">
        <title>Complete Genome Sequence of the Highly Virulent Aeromonas schubertii Strain WL1483, Isolated from Diseased Snakehead Fish (Channa argus) in China.</title>
        <authorList>
            <person name="Liu L."/>
            <person name="Li N."/>
            <person name="Zhang D."/>
            <person name="Fu X."/>
            <person name="Shi C."/>
            <person name="Lin Q."/>
            <person name="Hao G."/>
        </authorList>
    </citation>
    <scope>NUCLEOTIDE SEQUENCE [LARGE SCALE GENOMIC DNA]</scope>
    <source>
        <strain evidence="2 3">WL1483</strain>
    </source>
</reference>
<accession>A0A0S2SGC3</accession>
<organism evidence="2 3">
    <name type="scientific">Aeromonas schubertii</name>
    <dbReference type="NCBI Taxonomy" id="652"/>
    <lineage>
        <taxon>Bacteria</taxon>
        <taxon>Pseudomonadati</taxon>
        <taxon>Pseudomonadota</taxon>
        <taxon>Gammaproteobacteria</taxon>
        <taxon>Aeromonadales</taxon>
        <taxon>Aeromonadaceae</taxon>
        <taxon>Aeromonas</taxon>
    </lineage>
</organism>
<evidence type="ECO:0000256" key="1">
    <source>
        <dbReference type="SAM" id="Phobius"/>
    </source>
</evidence>
<gene>
    <name evidence="2" type="ORF">WL1483_1350</name>
</gene>
<feature type="transmembrane region" description="Helical" evidence="1">
    <location>
        <begin position="51"/>
        <end position="68"/>
    </location>
</feature>
<dbReference type="KEGG" id="asr:WL1483_1350"/>
<keyword evidence="1" id="KW-0812">Transmembrane</keyword>
<dbReference type="Pfam" id="PF05106">
    <property type="entry name" value="Phage_holin_3_1"/>
    <property type="match status" value="1"/>
</dbReference>
<evidence type="ECO:0000313" key="2">
    <source>
        <dbReference type="EMBL" id="ALP40769.1"/>
    </source>
</evidence>
<sequence>MPNKDPIIGAALLAWLMDNWPTVYGALLALAIAFLRITYAGGRGRRRLIESLLCGLITLAAATGTQLLGIPQEATPLLGGMVGLLGIDIIRERAKTVFNKKGDNNAAQ</sequence>
<evidence type="ECO:0008006" key="4">
    <source>
        <dbReference type="Google" id="ProtNLM"/>
    </source>
</evidence>
<dbReference type="PATRIC" id="fig|652.5.peg.3786"/>
<feature type="transmembrane region" description="Helical" evidence="1">
    <location>
        <begin position="20"/>
        <end position="39"/>
    </location>
</feature>
<protein>
    <recommendedName>
        <fullName evidence="4">Holin</fullName>
    </recommendedName>
</protein>
<proteinExistence type="predicted"/>
<dbReference type="EMBL" id="CP013067">
    <property type="protein sequence ID" value="ALP40769.1"/>
    <property type="molecule type" value="Genomic_DNA"/>
</dbReference>
<dbReference type="NCBIfam" id="TIGR01594">
    <property type="entry name" value="holin_lambda"/>
    <property type="match status" value="1"/>
</dbReference>
<keyword evidence="1" id="KW-0472">Membrane</keyword>
<dbReference type="RefSeq" id="WP_060587437.1">
    <property type="nucleotide sequence ID" value="NZ_CP013067.1"/>
</dbReference>
<evidence type="ECO:0000313" key="3">
    <source>
        <dbReference type="Proteomes" id="UP000058114"/>
    </source>
</evidence>
<dbReference type="Proteomes" id="UP000058114">
    <property type="component" value="Chromosome"/>
</dbReference>
<dbReference type="AlphaFoldDB" id="A0A0S2SGC3"/>
<name>A0A0S2SGC3_9GAMM</name>